<evidence type="ECO:0000313" key="1">
    <source>
        <dbReference type="EMBL" id="ORJ59261.1"/>
    </source>
</evidence>
<dbReference type="OrthoDB" id="8449527at2"/>
<evidence type="ECO:0000313" key="2">
    <source>
        <dbReference type="Proteomes" id="UP000193136"/>
    </source>
</evidence>
<dbReference type="Gene3D" id="1.10.10.10">
    <property type="entry name" value="Winged helix-like DNA-binding domain superfamily/Winged helix DNA-binding domain"/>
    <property type="match status" value="1"/>
</dbReference>
<dbReference type="STRING" id="1969733.B5V00_10205"/>
<dbReference type="RefSeq" id="WP_085010691.1">
    <property type="nucleotide sequence ID" value="NZ_NAAD01000012.1"/>
</dbReference>
<dbReference type="InterPro" id="IPR036390">
    <property type="entry name" value="WH_DNA-bd_sf"/>
</dbReference>
<dbReference type="AlphaFoldDB" id="A0A1X0Y228"/>
<accession>A0A1X0Y228</accession>
<dbReference type="InterPro" id="IPR036388">
    <property type="entry name" value="WH-like_DNA-bd_sf"/>
</dbReference>
<sequence length="124" mass="14527">MSENVLKIGIMSREDYKQRTIAIARGTYTPKRNEPKIWFESLQSMAQVLSSENQRLLRLIMDEHPQSLKELEELTGRTSSNLSRTLKTMAHYGIVELEKHKRRLVPKVKTSDFRVEFGIRQQSH</sequence>
<comment type="caution">
    <text evidence="1">The sequence shown here is derived from an EMBL/GenBank/DDBJ whole genome shotgun (WGS) entry which is preliminary data.</text>
</comment>
<protein>
    <submittedName>
        <fullName evidence="1">Transcriptional regulator</fullName>
    </submittedName>
</protein>
<proteinExistence type="predicted"/>
<organism evidence="1 2">
    <name type="scientific">Geothermobacter hydrogeniphilus</name>
    <dbReference type="NCBI Taxonomy" id="1969733"/>
    <lineage>
        <taxon>Bacteria</taxon>
        <taxon>Pseudomonadati</taxon>
        <taxon>Thermodesulfobacteriota</taxon>
        <taxon>Desulfuromonadia</taxon>
        <taxon>Desulfuromonadales</taxon>
        <taxon>Geothermobacteraceae</taxon>
        <taxon>Geothermobacter</taxon>
    </lineage>
</organism>
<reference evidence="1 2" key="1">
    <citation type="submission" date="2017-03" db="EMBL/GenBank/DDBJ databases">
        <title>Genome sequence of Geothermobacter sp. EPR-M, Deep-Sea Iron Reducer.</title>
        <authorList>
            <person name="Tully B."/>
            <person name="Savalia P."/>
            <person name="Abuyen K."/>
            <person name="Baughan C."/>
            <person name="Romero E."/>
            <person name="Ronkowski C."/>
            <person name="Torres B."/>
            <person name="Tremblay J."/>
            <person name="Trujillo A."/>
            <person name="Tyler M."/>
            <person name="Perez-Rodriguez I."/>
            <person name="Amend J."/>
        </authorList>
    </citation>
    <scope>NUCLEOTIDE SEQUENCE [LARGE SCALE GENOMIC DNA]</scope>
    <source>
        <strain evidence="1 2">EPR-M</strain>
    </source>
</reference>
<dbReference type="SUPFAM" id="SSF46785">
    <property type="entry name" value="Winged helix' DNA-binding domain"/>
    <property type="match status" value="1"/>
</dbReference>
<keyword evidence="2" id="KW-1185">Reference proteome</keyword>
<dbReference type="Pfam" id="PF25212">
    <property type="entry name" value="HVO_A0114"/>
    <property type="match status" value="1"/>
</dbReference>
<gene>
    <name evidence="1" type="ORF">B5V00_10205</name>
</gene>
<dbReference type="Proteomes" id="UP000193136">
    <property type="component" value="Unassembled WGS sequence"/>
</dbReference>
<name>A0A1X0Y228_9BACT</name>
<dbReference type="EMBL" id="NAAD01000012">
    <property type="protein sequence ID" value="ORJ59261.1"/>
    <property type="molecule type" value="Genomic_DNA"/>
</dbReference>